<dbReference type="AlphaFoldDB" id="A0A8H6V2U5"/>
<dbReference type="SMART" id="SM00382">
    <property type="entry name" value="AAA"/>
    <property type="match status" value="1"/>
</dbReference>
<keyword evidence="9" id="KW-1185">Reference proteome</keyword>
<dbReference type="Proteomes" id="UP000662466">
    <property type="component" value="Unassembled WGS sequence"/>
</dbReference>
<evidence type="ECO:0000313" key="8">
    <source>
        <dbReference type="EMBL" id="KAF7173294.1"/>
    </source>
</evidence>
<evidence type="ECO:0000256" key="2">
    <source>
        <dbReference type="ARBA" id="ARBA00022741"/>
    </source>
</evidence>
<dbReference type="EMBL" id="JACBAD010001690">
    <property type="protein sequence ID" value="KAF7136913.1"/>
    <property type="molecule type" value="Genomic_DNA"/>
</dbReference>
<evidence type="ECO:0000256" key="5">
    <source>
        <dbReference type="SAM" id="MobiDB-lite"/>
    </source>
</evidence>
<dbReference type="InterPro" id="IPR003960">
    <property type="entry name" value="ATPase_AAA_CS"/>
</dbReference>
<protein>
    <recommendedName>
        <fullName evidence="6">AAA+ ATPase domain-containing protein</fullName>
    </recommendedName>
</protein>
<comment type="caution">
    <text evidence="8">The sequence shown here is derived from an EMBL/GenBank/DDBJ whole genome shotgun (WGS) entry which is preliminary data.</text>
</comment>
<comment type="similarity">
    <text evidence="1">Belongs to the AAA ATPase family. BCS1 subfamily.</text>
</comment>
<evidence type="ECO:0000256" key="3">
    <source>
        <dbReference type="ARBA" id="ARBA00022840"/>
    </source>
</evidence>
<dbReference type="InterPro" id="IPR057495">
    <property type="entry name" value="AAA_lid_BCS1"/>
</dbReference>
<keyword evidence="2 4" id="KW-0547">Nucleotide-binding</keyword>
<dbReference type="EMBL" id="JACBAF010001780">
    <property type="protein sequence ID" value="KAF7173294.1"/>
    <property type="molecule type" value="Genomic_DNA"/>
</dbReference>
<sequence length="310" mass="34441">MKQRSYEWVPIARSLRRSLSTVVLDHEQRSSFLTDIKDFIQPATRLWYRNRDIPYRRGYLFHGPPGTGKSSLCLATASLLGLDVYVCSLNSNGLDENGFSLLFRDLPKRCVLLFEDIDTAGLQKRGRDGNPMQTEEGGIMDPAMDGDKPDTKQGSITLSSLLNELDGVGAKEGRILIMTTNYRDKLDGALLRPGRVDMEVAFDYASTPVVQGYFLAFYAPNGHDQSGTSDSDQNAEFNAEPELITLSVKFARHIPGGRFTPAQIQNYLLHHREDPASAVAKASEMGTEDRVFLDETGLVMNLSGDNTRLL</sequence>
<dbReference type="PROSITE" id="PS00674">
    <property type="entry name" value="AAA"/>
    <property type="match status" value="1"/>
</dbReference>
<evidence type="ECO:0000256" key="4">
    <source>
        <dbReference type="RuleBase" id="RU003651"/>
    </source>
</evidence>
<dbReference type="SUPFAM" id="SSF52540">
    <property type="entry name" value="P-loop containing nucleoside triphosphate hydrolases"/>
    <property type="match status" value="1"/>
</dbReference>
<dbReference type="GO" id="GO:0005524">
    <property type="term" value="F:ATP binding"/>
    <property type="evidence" value="ECO:0007669"/>
    <property type="project" value="UniProtKB-KW"/>
</dbReference>
<dbReference type="Gene3D" id="3.40.50.300">
    <property type="entry name" value="P-loop containing nucleotide triphosphate hydrolases"/>
    <property type="match status" value="1"/>
</dbReference>
<evidence type="ECO:0000313" key="10">
    <source>
        <dbReference type="Proteomes" id="UP000662466"/>
    </source>
</evidence>
<evidence type="ECO:0000256" key="1">
    <source>
        <dbReference type="ARBA" id="ARBA00007448"/>
    </source>
</evidence>
<dbReference type="Pfam" id="PF00004">
    <property type="entry name" value="AAA"/>
    <property type="match status" value="1"/>
</dbReference>
<reference evidence="8" key="1">
    <citation type="submission" date="2020-06" db="EMBL/GenBank/DDBJ databases">
        <title>Draft genome sequences of strains closely related to Aspergillus parafelis and Aspergillus hiratsukae.</title>
        <authorList>
            <person name="Dos Santos R.A.C."/>
            <person name="Rivero-Menendez O."/>
            <person name="Steenwyk J.L."/>
            <person name="Mead M.E."/>
            <person name="Goldman G.H."/>
            <person name="Alastruey-Izquierdo A."/>
            <person name="Rokas A."/>
        </authorList>
    </citation>
    <scope>NUCLEOTIDE SEQUENCE</scope>
    <source>
        <strain evidence="7">CNM-CM5793</strain>
        <strain evidence="8">CNM-CM6106</strain>
    </source>
</reference>
<dbReference type="InterPro" id="IPR050747">
    <property type="entry name" value="Mitochondrial_chaperone_BCS1"/>
</dbReference>
<feature type="domain" description="AAA+ ATPase" evidence="6">
    <location>
        <begin position="55"/>
        <end position="206"/>
    </location>
</feature>
<evidence type="ECO:0000259" key="6">
    <source>
        <dbReference type="SMART" id="SM00382"/>
    </source>
</evidence>
<keyword evidence="3 4" id="KW-0067">ATP-binding</keyword>
<dbReference type="InterPro" id="IPR003959">
    <property type="entry name" value="ATPase_AAA_core"/>
</dbReference>
<dbReference type="Proteomes" id="UP000630445">
    <property type="component" value="Unassembled WGS sequence"/>
</dbReference>
<dbReference type="Pfam" id="PF25426">
    <property type="entry name" value="AAA_lid_BCS1"/>
    <property type="match status" value="1"/>
</dbReference>
<proteinExistence type="inferred from homology"/>
<dbReference type="OrthoDB" id="10251412at2759"/>
<feature type="region of interest" description="Disordered" evidence="5">
    <location>
        <begin position="124"/>
        <end position="146"/>
    </location>
</feature>
<dbReference type="InterPro" id="IPR003593">
    <property type="entry name" value="AAA+_ATPase"/>
</dbReference>
<accession>A0A8H6V2U5</accession>
<dbReference type="PANTHER" id="PTHR23070">
    <property type="entry name" value="BCS1 AAA-TYPE ATPASE"/>
    <property type="match status" value="1"/>
</dbReference>
<evidence type="ECO:0000313" key="7">
    <source>
        <dbReference type="EMBL" id="KAF7136913.1"/>
    </source>
</evidence>
<organism evidence="8 10">
    <name type="scientific">Aspergillus hiratsukae</name>
    <dbReference type="NCBI Taxonomy" id="1194566"/>
    <lineage>
        <taxon>Eukaryota</taxon>
        <taxon>Fungi</taxon>
        <taxon>Dikarya</taxon>
        <taxon>Ascomycota</taxon>
        <taxon>Pezizomycotina</taxon>
        <taxon>Eurotiomycetes</taxon>
        <taxon>Eurotiomycetidae</taxon>
        <taxon>Eurotiales</taxon>
        <taxon>Aspergillaceae</taxon>
        <taxon>Aspergillus</taxon>
        <taxon>Aspergillus subgen. Fumigati</taxon>
    </lineage>
</organism>
<gene>
    <name evidence="7" type="ORF">CNMCM5793_006575</name>
    <name evidence="8" type="ORF">CNMCM6106_007409</name>
</gene>
<dbReference type="GO" id="GO:0016887">
    <property type="term" value="F:ATP hydrolysis activity"/>
    <property type="evidence" value="ECO:0007669"/>
    <property type="project" value="InterPro"/>
</dbReference>
<dbReference type="InterPro" id="IPR027417">
    <property type="entry name" value="P-loop_NTPase"/>
</dbReference>
<name>A0A8H6V2U5_9EURO</name>
<evidence type="ECO:0000313" key="9">
    <source>
        <dbReference type="Proteomes" id="UP000630445"/>
    </source>
</evidence>